<dbReference type="EMBL" id="CP049813">
    <property type="protein sequence ID" value="QIK42207.1"/>
    <property type="molecule type" value="Genomic_DNA"/>
</dbReference>
<dbReference type="Pfam" id="PF13924">
    <property type="entry name" value="Lipocalin_5"/>
    <property type="match status" value="1"/>
</dbReference>
<proteinExistence type="predicted"/>
<geneLocation type="plasmid" evidence="2 3">
    <name>unnamed2</name>
</geneLocation>
<dbReference type="RefSeq" id="WP_166194524.1">
    <property type="nucleotide sequence ID" value="NZ_CP049813.1"/>
</dbReference>
<keyword evidence="3" id="KW-1185">Reference proteome</keyword>
<name>A0A6G7VQY8_9RHOB</name>
<reference evidence="2 3" key="1">
    <citation type="submission" date="2020-03" db="EMBL/GenBank/DDBJ databases">
        <title>Complete genome sequence of Monaibacterium sp. ALG8 with diverse plasmids.</title>
        <authorList>
            <person name="Sun C."/>
        </authorList>
    </citation>
    <scope>NUCLEOTIDE SEQUENCE [LARGE SCALE GENOMIC DNA]</scope>
    <source>
        <strain evidence="2 3">ALG8</strain>
        <plasmid evidence="2 3">unnamed2</plasmid>
    </source>
</reference>
<gene>
    <name evidence="2" type="ORF">G8E03_15235</name>
</gene>
<protein>
    <submittedName>
        <fullName evidence="2">Lipocalin-like domain-containing protein</fullName>
    </submittedName>
</protein>
<dbReference type="KEGG" id="mon:G8E03_15235"/>
<dbReference type="InterPro" id="IPR024311">
    <property type="entry name" value="Lipocalin-like"/>
</dbReference>
<evidence type="ECO:0000313" key="3">
    <source>
        <dbReference type="Proteomes" id="UP000500791"/>
    </source>
</evidence>
<evidence type="ECO:0000259" key="1">
    <source>
        <dbReference type="Pfam" id="PF13924"/>
    </source>
</evidence>
<dbReference type="Proteomes" id="UP000500791">
    <property type="component" value="Plasmid unnamed2"/>
</dbReference>
<organism evidence="2 3">
    <name type="scientific">Pontivivens nitratireducens</name>
    <dbReference type="NCBI Taxonomy" id="2758038"/>
    <lineage>
        <taxon>Bacteria</taxon>
        <taxon>Pseudomonadati</taxon>
        <taxon>Pseudomonadota</taxon>
        <taxon>Alphaproteobacteria</taxon>
        <taxon>Rhodobacterales</taxon>
        <taxon>Paracoccaceae</taxon>
        <taxon>Pontivivens</taxon>
    </lineage>
</organism>
<evidence type="ECO:0000313" key="2">
    <source>
        <dbReference type="EMBL" id="QIK42207.1"/>
    </source>
</evidence>
<feature type="domain" description="Lipocalin-like" evidence="1">
    <location>
        <begin position="8"/>
        <end position="139"/>
    </location>
</feature>
<sequence length="139" mass="15659">MKQSDILGLWNLVSWIQHRGPDDHLPMGETPTGCLIYTADGQMSAQLMRRDRPEMTTGDFVTGSDEECAAAMRSYLAYCGTYEIHGDEVHHIVRMASYPNWTGQRQVRRVTFEDGRIVLSAAPRVVNGVSITATLTWER</sequence>
<accession>A0A6G7VQY8</accession>
<dbReference type="AlphaFoldDB" id="A0A6G7VQY8"/>
<keyword evidence="2" id="KW-0614">Plasmid</keyword>